<proteinExistence type="predicted"/>
<dbReference type="Proteomes" id="UP001291623">
    <property type="component" value="Unassembled WGS sequence"/>
</dbReference>
<organism evidence="2 3">
    <name type="scientific">Anisodus tanguticus</name>
    <dbReference type="NCBI Taxonomy" id="243964"/>
    <lineage>
        <taxon>Eukaryota</taxon>
        <taxon>Viridiplantae</taxon>
        <taxon>Streptophyta</taxon>
        <taxon>Embryophyta</taxon>
        <taxon>Tracheophyta</taxon>
        <taxon>Spermatophyta</taxon>
        <taxon>Magnoliopsida</taxon>
        <taxon>eudicotyledons</taxon>
        <taxon>Gunneridae</taxon>
        <taxon>Pentapetalae</taxon>
        <taxon>asterids</taxon>
        <taxon>lamiids</taxon>
        <taxon>Solanales</taxon>
        <taxon>Solanaceae</taxon>
        <taxon>Solanoideae</taxon>
        <taxon>Hyoscyameae</taxon>
        <taxon>Anisodus</taxon>
    </lineage>
</organism>
<feature type="signal peptide" evidence="1">
    <location>
        <begin position="1"/>
        <end position="22"/>
    </location>
</feature>
<dbReference type="AlphaFoldDB" id="A0AAE1RX26"/>
<evidence type="ECO:0000256" key="1">
    <source>
        <dbReference type="SAM" id="SignalP"/>
    </source>
</evidence>
<gene>
    <name evidence="2" type="ORF">RND71_021739</name>
</gene>
<reference evidence="2" key="1">
    <citation type="submission" date="2023-12" db="EMBL/GenBank/DDBJ databases">
        <title>Genome assembly of Anisodus tanguticus.</title>
        <authorList>
            <person name="Wang Y.-J."/>
        </authorList>
    </citation>
    <scope>NUCLEOTIDE SEQUENCE</scope>
    <source>
        <strain evidence="2">KB-2021</strain>
        <tissue evidence="2">Leaf</tissue>
    </source>
</reference>
<protein>
    <submittedName>
        <fullName evidence="2">Uncharacterized protein</fullName>
    </submittedName>
</protein>
<accession>A0AAE1RX26</accession>
<evidence type="ECO:0000313" key="3">
    <source>
        <dbReference type="Proteomes" id="UP001291623"/>
    </source>
</evidence>
<comment type="caution">
    <text evidence="2">The sequence shown here is derived from an EMBL/GenBank/DDBJ whole genome shotgun (WGS) entry which is preliminary data.</text>
</comment>
<keyword evidence="3" id="KW-1185">Reference proteome</keyword>
<name>A0AAE1RX26_9SOLA</name>
<sequence>MPDLEIGWNLIVILILIEPTKAHLQSKYLTSLNVLDPVMARKITCDIIDTSYKHLSMISCSIQLITTPQLYVDASAAAMLKGNIKTNSVDIRAPEQIRRSGNWSAGAETTVFTIFIPNVLLAWDSQQRT</sequence>
<evidence type="ECO:0000313" key="2">
    <source>
        <dbReference type="EMBL" id="KAK4359510.1"/>
    </source>
</evidence>
<feature type="chain" id="PRO_5042074304" evidence="1">
    <location>
        <begin position="23"/>
        <end position="129"/>
    </location>
</feature>
<keyword evidence="1" id="KW-0732">Signal</keyword>
<dbReference type="EMBL" id="JAVYJV010000011">
    <property type="protein sequence ID" value="KAK4359510.1"/>
    <property type="molecule type" value="Genomic_DNA"/>
</dbReference>